<protein>
    <submittedName>
        <fullName evidence="1">Uncharacterized protein</fullName>
    </submittedName>
</protein>
<dbReference type="EMBL" id="CACVAQ010000106">
    <property type="protein sequence ID" value="CAA6805252.1"/>
    <property type="molecule type" value="Genomic_DNA"/>
</dbReference>
<evidence type="ECO:0000313" key="1">
    <source>
        <dbReference type="EMBL" id="CAA6805252.1"/>
    </source>
</evidence>
<organism evidence="1">
    <name type="scientific">uncultured Aureispira sp</name>
    <dbReference type="NCBI Taxonomy" id="1331704"/>
    <lineage>
        <taxon>Bacteria</taxon>
        <taxon>Pseudomonadati</taxon>
        <taxon>Bacteroidota</taxon>
        <taxon>Saprospiria</taxon>
        <taxon>Saprospirales</taxon>
        <taxon>Saprospiraceae</taxon>
        <taxon>Aureispira</taxon>
        <taxon>environmental samples</taxon>
    </lineage>
</organism>
<gene>
    <name evidence="1" type="ORF">HELGO_WM33799</name>
</gene>
<reference evidence="1" key="1">
    <citation type="submission" date="2020-01" db="EMBL/GenBank/DDBJ databases">
        <authorList>
            <person name="Meier V. D."/>
            <person name="Meier V D."/>
        </authorList>
    </citation>
    <scope>NUCLEOTIDE SEQUENCE</scope>
    <source>
        <strain evidence="1">HLG_WM_MAG_10</strain>
    </source>
</reference>
<dbReference type="AlphaFoldDB" id="A0A6S6S6F6"/>
<proteinExistence type="predicted"/>
<accession>A0A6S6S6F6</accession>
<dbReference type="PROSITE" id="PS51257">
    <property type="entry name" value="PROKAR_LIPOPROTEIN"/>
    <property type="match status" value="1"/>
</dbReference>
<sequence>MKYFYYVVLLIIITGCQQQQVPEIFYDLDAQSMANKTRAMQQQVLYQAPVDMVIDKELRLFHGEVTYLDIDAQDENGYVKVKMENEMEVVLEFEVSLEVAVLLDLEMKLVVRYKEDQNKNTVIEIKKSAW</sequence>
<name>A0A6S6S6F6_9BACT</name>